<dbReference type="HAMAP" id="MF_02128">
    <property type="entry name" value="TMP_kinase"/>
    <property type="match status" value="1"/>
</dbReference>
<dbReference type="Pfam" id="PF02769">
    <property type="entry name" value="AIRS_C"/>
    <property type="match status" value="1"/>
</dbReference>
<reference evidence="4 5" key="1">
    <citation type="submission" date="2018-07" db="EMBL/GenBank/DDBJ databases">
        <title>Lottiidibacillus patelloidae gen. nov., sp. nov., isolated from the intestinal tract of a marine limpet and the reclassification of B. taeanensis BH030017T, B. algicola KMM 3737T and B. hwajinpoensis SW-72T as genus Lottiidibacillus.</title>
        <authorList>
            <person name="Liu R."/>
            <person name="Huang Z."/>
        </authorList>
    </citation>
    <scope>NUCLEOTIDE SEQUENCE [LARGE SCALE GENOMIC DNA]</scope>
    <source>
        <strain evidence="4 5">BH030017</strain>
    </source>
</reference>
<evidence type="ECO:0000256" key="1">
    <source>
        <dbReference type="HAMAP-Rule" id="MF_02128"/>
    </source>
</evidence>
<feature type="binding site" evidence="1">
    <location>
        <position position="45"/>
    </location>
    <ligand>
        <name>Mg(2+)</name>
        <dbReference type="ChEBI" id="CHEBI:18420"/>
        <label>2</label>
    </ligand>
</feature>
<keyword evidence="1" id="KW-0784">Thiamine biosynthesis</keyword>
<dbReference type="GO" id="GO:0005524">
    <property type="term" value="F:ATP binding"/>
    <property type="evidence" value="ECO:0007669"/>
    <property type="project" value="UniProtKB-UniRule"/>
</dbReference>
<feature type="binding site" evidence="1">
    <location>
        <position position="149"/>
    </location>
    <ligand>
        <name>ATP</name>
        <dbReference type="ChEBI" id="CHEBI:30616"/>
    </ligand>
</feature>
<dbReference type="EC" id="2.7.4.16" evidence="1"/>
<evidence type="ECO:0000313" key="4">
    <source>
        <dbReference type="EMBL" id="RBW67575.1"/>
    </source>
</evidence>
<dbReference type="Proteomes" id="UP000253314">
    <property type="component" value="Unassembled WGS sequence"/>
</dbReference>
<comment type="caution">
    <text evidence="1">Lacks conserved residue(s) required for the propagation of feature annotation.</text>
</comment>
<comment type="function">
    <text evidence="1">Catalyzes the ATP-dependent phosphorylation of thiamine-monophosphate (TMP) to form thiamine-pyrophosphate (TPP), the active form of vitamin B1.</text>
</comment>
<feature type="binding site" evidence="1">
    <location>
        <position position="218"/>
    </location>
    <ligand>
        <name>Mg(2+)</name>
        <dbReference type="ChEBI" id="CHEBI:18420"/>
        <label>3</label>
    </ligand>
</feature>
<dbReference type="OrthoDB" id="9802811at2"/>
<feature type="binding site" evidence="1">
    <location>
        <position position="45"/>
    </location>
    <ligand>
        <name>Mg(2+)</name>
        <dbReference type="ChEBI" id="CHEBI:18420"/>
        <label>1</label>
    </ligand>
</feature>
<dbReference type="RefSeq" id="WP_113808255.1">
    <property type="nucleotide sequence ID" value="NZ_QOCW01000034.1"/>
</dbReference>
<keyword evidence="1 4" id="KW-0808">Transferase</keyword>
<dbReference type="AlphaFoldDB" id="A0A366XR24"/>
<dbReference type="PANTHER" id="PTHR30270:SF0">
    <property type="entry name" value="THIAMINE-MONOPHOSPHATE KINASE"/>
    <property type="match status" value="1"/>
</dbReference>
<dbReference type="SUPFAM" id="SSF55326">
    <property type="entry name" value="PurM N-terminal domain-like"/>
    <property type="match status" value="1"/>
</dbReference>
<dbReference type="InterPro" id="IPR036921">
    <property type="entry name" value="PurM-like_N_sf"/>
</dbReference>
<feature type="domain" description="PurM-like C-terminal" evidence="3">
    <location>
        <begin position="154"/>
        <end position="305"/>
    </location>
</feature>
<feature type="binding site" evidence="1">
    <location>
        <position position="221"/>
    </location>
    <ligand>
        <name>Mg(2+)</name>
        <dbReference type="ChEBI" id="CHEBI:18420"/>
        <label>5</label>
    </ligand>
</feature>
<name>A0A366XR24_9BACI</name>
<comment type="similarity">
    <text evidence="1">Belongs to the thiamine-monophosphate kinase family.</text>
</comment>
<keyword evidence="1" id="KW-0460">Magnesium</keyword>
<accession>A0A366XR24</accession>
<dbReference type="PANTHER" id="PTHR30270">
    <property type="entry name" value="THIAMINE-MONOPHOSPHATE KINASE"/>
    <property type="match status" value="1"/>
</dbReference>
<comment type="miscellaneous">
    <text evidence="1">Reaction mechanism of ThiL seems to utilize a direct, inline transfer of the gamma-phosphate of ATP to TMP rather than a phosphorylated enzyme intermediate.</text>
</comment>
<keyword evidence="1" id="KW-0547">Nucleotide-binding</keyword>
<feature type="binding site" evidence="1">
    <location>
        <position position="28"/>
    </location>
    <ligand>
        <name>Mg(2+)</name>
        <dbReference type="ChEBI" id="CHEBI:18420"/>
        <label>3</label>
    </ligand>
</feature>
<dbReference type="UniPathway" id="UPA00060">
    <property type="reaction ID" value="UER00142"/>
</dbReference>
<protein>
    <recommendedName>
        <fullName evidence="1">Thiamine-monophosphate kinase</fullName>
        <shortName evidence="1">TMP kinase</shortName>
        <shortName evidence="1">Thiamine-phosphate kinase</shortName>
        <ecNumber evidence="1">2.7.4.16</ecNumber>
    </recommendedName>
</protein>
<organism evidence="4 5">
    <name type="scientific">Bacillus taeanensis</name>
    <dbReference type="NCBI Taxonomy" id="273032"/>
    <lineage>
        <taxon>Bacteria</taxon>
        <taxon>Bacillati</taxon>
        <taxon>Bacillota</taxon>
        <taxon>Bacilli</taxon>
        <taxon>Bacillales</taxon>
        <taxon>Bacillaceae</taxon>
        <taxon>Bacillus</taxon>
    </lineage>
</organism>
<dbReference type="GO" id="GO:0009229">
    <property type="term" value="P:thiamine diphosphate biosynthetic process"/>
    <property type="evidence" value="ECO:0007669"/>
    <property type="project" value="UniProtKB-UniRule"/>
</dbReference>
<evidence type="ECO:0000259" key="3">
    <source>
        <dbReference type="Pfam" id="PF02769"/>
    </source>
</evidence>
<sequence>MRDEFGFIQSIIPKKTYQSSLITGIGDDAALFQGNSKYEEVICLDTMVEGIHFKKNTMRPFHIGYKALAANISDLAAMGAIPTYYLVSIAVPKKGWNDAELDEIYQGMNALAEQYKMDLIGGDTVSTSSELVISITVMGRVEKNRHLLRSNASDGDIVFITGCLGDSAGGLELLLEKGLDYSYNEIEKTLIQAHQLPSPQVKMGRILAASGLRVSLNDISDGIASEANEIAEASNVKVVLEYEKLLMSEALLTYPNEKRENWVLFGGEDFQLIGTVPKTAWSEICEACKKAGQTIQTVGYIKKGEPQVILKKENEEKVLAKKGFNHFRTEE</sequence>
<keyword evidence="1" id="KW-0067">ATP-binding</keyword>
<feature type="binding site" evidence="1">
    <location>
        <position position="123"/>
    </location>
    <ligand>
        <name>Mg(2+)</name>
        <dbReference type="ChEBI" id="CHEBI:18420"/>
        <label>1</label>
    </ligand>
</feature>
<dbReference type="Pfam" id="PF00586">
    <property type="entry name" value="AIRS"/>
    <property type="match status" value="1"/>
</dbReference>
<dbReference type="GO" id="GO:0009228">
    <property type="term" value="P:thiamine biosynthetic process"/>
    <property type="evidence" value="ECO:0007669"/>
    <property type="project" value="UniProtKB-KW"/>
</dbReference>
<feature type="domain" description="PurM-like N-terminal" evidence="2">
    <location>
        <begin position="26"/>
        <end position="141"/>
    </location>
</feature>
<dbReference type="InterPro" id="IPR016188">
    <property type="entry name" value="PurM-like_N"/>
</dbReference>
<dbReference type="GO" id="GO:0000287">
    <property type="term" value="F:magnesium ion binding"/>
    <property type="evidence" value="ECO:0007669"/>
    <property type="project" value="UniProtKB-UniRule"/>
</dbReference>
<keyword evidence="5" id="KW-1185">Reference proteome</keyword>
<evidence type="ECO:0000259" key="2">
    <source>
        <dbReference type="Pfam" id="PF00586"/>
    </source>
</evidence>
<feature type="binding site" evidence="1">
    <location>
        <position position="220"/>
    </location>
    <ligand>
        <name>ATP</name>
        <dbReference type="ChEBI" id="CHEBI:30616"/>
    </ligand>
</feature>
<feature type="binding site" evidence="1">
    <location>
        <position position="268"/>
    </location>
    <ligand>
        <name>substrate</name>
    </ligand>
</feature>
<keyword evidence="1 4" id="KW-0418">Kinase</keyword>
<keyword evidence="1" id="KW-0479">Metal-binding</keyword>
<evidence type="ECO:0000313" key="5">
    <source>
        <dbReference type="Proteomes" id="UP000253314"/>
    </source>
</evidence>
<dbReference type="GO" id="GO:0009030">
    <property type="term" value="F:thiamine-phosphate kinase activity"/>
    <property type="evidence" value="ECO:0007669"/>
    <property type="project" value="UniProtKB-UniRule"/>
</dbReference>
<feature type="binding site" evidence="1">
    <location>
        <position position="74"/>
    </location>
    <ligand>
        <name>Mg(2+)</name>
        <dbReference type="ChEBI" id="CHEBI:18420"/>
        <label>4</label>
    </ligand>
</feature>
<proteinExistence type="inferred from homology"/>
<feature type="binding site" evidence="1">
    <location>
        <position position="74"/>
    </location>
    <ligand>
        <name>Mg(2+)</name>
        <dbReference type="ChEBI" id="CHEBI:18420"/>
        <label>2</label>
    </ligand>
</feature>
<feature type="binding site" evidence="1">
    <location>
        <position position="324"/>
    </location>
    <ligand>
        <name>substrate</name>
    </ligand>
</feature>
<comment type="catalytic activity">
    <reaction evidence="1">
        <text>thiamine phosphate + ATP = thiamine diphosphate + ADP</text>
        <dbReference type="Rhea" id="RHEA:15913"/>
        <dbReference type="ChEBI" id="CHEBI:30616"/>
        <dbReference type="ChEBI" id="CHEBI:37575"/>
        <dbReference type="ChEBI" id="CHEBI:58937"/>
        <dbReference type="ChEBI" id="CHEBI:456216"/>
        <dbReference type="EC" id="2.7.4.16"/>
    </reaction>
</comment>
<feature type="binding site" evidence="1">
    <location>
        <position position="74"/>
    </location>
    <ligand>
        <name>Mg(2+)</name>
        <dbReference type="ChEBI" id="CHEBI:18420"/>
        <label>3</label>
    </ligand>
</feature>
<feature type="binding site" evidence="1">
    <location>
        <position position="28"/>
    </location>
    <ligand>
        <name>Mg(2+)</name>
        <dbReference type="ChEBI" id="CHEBI:18420"/>
        <label>4</label>
    </ligand>
</feature>
<dbReference type="InterPro" id="IPR010918">
    <property type="entry name" value="PurM-like_C_dom"/>
</dbReference>
<gene>
    <name evidence="1" type="primary">thiL</name>
    <name evidence="4" type="ORF">DS031_21665</name>
</gene>
<dbReference type="InterPro" id="IPR006283">
    <property type="entry name" value="ThiL-like"/>
</dbReference>
<dbReference type="SUPFAM" id="SSF56042">
    <property type="entry name" value="PurM C-terminal domain-like"/>
    <property type="match status" value="1"/>
</dbReference>
<comment type="pathway">
    <text evidence="1">Cofactor biosynthesis; thiamine diphosphate biosynthesis; thiamine diphosphate from thiamine phosphate: step 1/1.</text>
</comment>
<feature type="binding site" evidence="1">
    <location>
        <begin position="122"/>
        <end position="123"/>
    </location>
    <ligand>
        <name>ATP</name>
        <dbReference type="ChEBI" id="CHEBI:30616"/>
    </ligand>
</feature>
<feature type="binding site" evidence="1">
    <location>
        <position position="52"/>
    </location>
    <ligand>
        <name>substrate</name>
    </ligand>
</feature>
<dbReference type="Gene3D" id="3.90.650.10">
    <property type="entry name" value="PurM-like C-terminal domain"/>
    <property type="match status" value="1"/>
</dbReference>
<dbReference type="EMBL" id="QOCW01000034">
    <property type="protein sequence ID" value="RBW67575.1"/>
    <property type="molecule type" value="Genomic_DNA"/>
</dbReference>
<dbReference type="CDD" id="cd02194">
    <property type="entry name" value="ThiL"/>
    <property type="match status" value="1"/>
</dbReference>
<dbReference type="PIRSF" id="PIRSF005303">
    <property type="entry name" value="Thiam_monoph_kin"/>
    <property type="match status" value="1"/>
</dbReference>
<feature type="binding site" evidence="1">
    <location>
        <position position="105"/>
    </location>
    <ligand>
        <name>ATP</name>
        <dbReference type="ChEBI" id="CHEBI:30616"/>
    </ligand>
</feature>
<dbReference type="NCBIfam" id="TIGR01379">
    <property type="entry name" value="thiL"/>
    <property type="match status" value="1"/>
</dbReference>
<dbReference type="Gene3D" id="3.30.1330.10">
    <property type="entry name" value="PurM-like, N-terminal domain"/>
    <property type="match status" value="1"/>
</dbReference>
<comment type="caution">
    <text evidence="4">The sequence shown here is derived from an EMBL/GenBank/DDBJ whole genome shotgun (WGS) entry which is preliminary data.</text>
</comment>
<dbReference type="InterPro" id="IPR036676">
    <property type="entry name" value="PurM-like_C_sf"/>
</dbReference>